<protein>
    <submittedName>
        <fullName evidence="4">Uncharacterized protein</fullName>
    </submittedName>
</protein>
<feature type="chain" id="PRO_5001704845" evidence="3">
    <location>
        <begin position="19"/>
        <end position="164"/>
    </location>
</feature>
<evidence type="ECO:0000256" key="2">
    <source>
        <dbReference type="SAM" id="Phobius"/>
    </source>
</evidence>
<keyword evidence="2" id="KW-1133">Transmembrane helix</keyword>
<keyword evidence="3" id="KW-0732">Signal</keyword>
<gene>
    <name evidence="4" type="ORF">O9G_004388</name>
</gene>
<sequence>MNININVLIFFILAHVLTQDTDLSNIPDISPSTTKVTPSPSNTFTTTNTKTLRPTTTSVPAQRLSPQKKPSIRNATSTMTSQQDQSLQTSVSQKVINDGNLKIRNAPIKAYSSENTTQPDILMIASICGGILLFIMIGTAIIVKRKKEAARREMMSGMKTVYRI</sequence>
<proteinExistence type="predicted"/>
<feature type="signal peptide" evidence="3">
    <location>
        <begin position="1"/>
        <end position="18"/>
    </location>
</feature>
<keyword evidence="2" id="KW-0812">Transmembrane</keyword>
<evidence type="ECO:0000313" key="5">
    <source>
        <dbReference type="Proteomes" id="UP000030755"/>
    </source>
</evidence>
<accession>A0A075AUP6</accession>
<reference evidence="4 5" key="1">
    <citation type="journal article" date="2013" name="Curr. Biol.">
        <title>Shared signatures of parasitism and phylogenomics unite Cryptomycota and microsporidia.</title>
        <authorList>
            <person name="James T.Y."/>
            <person name="Pelin A."/>
            <person name="Bonen L."/>
            <person name="Ahrendt S."/>
            <person name="Sain D."/>
            <person name="Corradi N."/>
            <person name="Stajich J.E."/>
        </authorList>
    </citation>
    <scope>NUCLEOTIDE SEQUENCE [LARGE SCALE GENOMIC DNA]</scope>
    <source>
        <strain evidence="4 5">CSF55</strain>
    </source>
</reference>
<dbReference type="EMBL" id="KE561016">
    <property type="protein sequence ID" value="EPZ33983.1"/>
    <property type="molecule type" value="Genomic_DNA"/>
</dbReference>
<feature type="region of interest" description="Disordered" evidence="1">
    <location>
        <begin position="30"/>
        <end position="89"/>
    </location>
</feature>
<feature type="transmembrane region" description="Helical" evidence="2">
    <location>
        <begin position="121"/>
        <end position="143"/>
    </location>
</feature>
<feature type="compositionally biased region" description="Polar residues" evidence="1">
    <location>
        <begin position="73"/>
        <end position="89"/>
    </location>
</feature>
<evidence type="ECO:0000256" key="3">
    <source>
        <dbReference type="SAM" id="SignalP"/>
    </source>
</evidence>
<keyword evidence="2" id="KW-0472">Membrane</keyword>
<dbReference type="HOGENOM" id="CLU_1620002_0_0_1"/>
<organism evidence="4 5">
    <name type="scientific">Rozella allomycis (strain CSF55)</name>
    <dbReference type="NCBI Taxonomy" id="988480"/>
    <lineage>
        <taxon>Eukaryota</taxon>
        <taxon>Fungi</taxon>
        <taxon>Fungi incertae sedis</taxon>
        <taxon>Cryptomycota</taxon>
        <taxon>Cryptomycota incertae sedis</taxon>
        <taxon>Rozella</taxon>
    </lineage>
</organism>
<keyword evidence="5" id="KW-1185">Reference proteome</keyword>
<evidence type="ECO:0000313" key="4">
    <source>
        <dbReference type="EMBL" id="EPZ33983.1"/>
    </source>
</evidence>
<name>A0A075AUP6_ROZAC</name>
<feature type="compositionally biased region" description="Low complexity" evidence="1">
    <location>
        <begin position="30"/>
        <end position="58"/>
    </location>
</feature>
<dbReference type="Proteomes" id="UP000030755">
    <property type="component" value="Unassembled WGS sequence"/>
</dbReference>
<dbReference type="AlphaFoldDB" id="A0A075AUP6"/>
<evidence type="ECO:0000256" key="1">
    <source>
        <dbReference type="SAM" id="MobiDB-lite"/>
    </source>
</evidence>